<organism evidence="4 5">
    <name type="scientific">Sphagnum jensenii</name>
    <dbReference type="NCBI Taxonomy" id="128206"/>
    <lineage>
        <taxon>Eukaryota</taxon>
        <taxon>Viridiplantae</taxon>
        <taxon>Streptophyta</taxon>
        <taxon>Embryophyta</taxon>
        <taxon>Bryophyta</taxon>
        <taxon>Sphagnophytina</taxon>
        <taxon>Sphagnopsida</taxon>
        <taxon>Sphagnales</taxon>
        <taxon>Sphagnaceae</taxon>
        <taxon>Sphagnum</taxon>
    </lineage>
</organism>
<dbReference type="Pfam" id="PF00023">
    <property type="entry name" value="Ank"/>
    <property type="match status" value="2"/>
</dbReference>
<dbReference type="Gene3D" id="1.25.40.20">
    <property type="entry name" value="Ankyrin repeat-containing domain"/>
    <property type="match status" value="3"/>
</dbReference>
<dbReference type="SMART" id="SM00248">
    <property type="entry name" value="ANK"/>
    <property type="match status" value="7"/>
</dbReference>
<feature type="repeat" description="ANK" evidence="3">
    <location>
        <begin position="98"/>
        <end position="121"/>
    </location>
</feature>
<dbReference type="PANTHER" id="PTHR24178">
    <property type="entry name" value="MOLTING PROTEIN MLT-4"/>
    <property type="match status" value="1"/>
</dbReference>
<dbReference type="EMBL" id="CAXAQS010000769">
    <property type="protein sequence ID" value="CAK9253068.1"/>
    <property type="molecule type" value="Genomic_DNA"/>
</dbReference>
<feature type="repeat" description="ANK" evidence="3">
    <location>
        <begin position="64"/>
        <end position="97"/>
    </location>
</feature>
<keyword evidence="5" id="KW-1185">Reference proteome</keyword>
<gene>
    <name evidence="4" type="ORF">CSSPJE1EN1_LOCUS28446</name>
</gene>
<dbReference type="Pfam" id="PF12796">
    <property type="entry name" value="Ank_2"/>
    <property type="match status" value="3"/>
</dbReference>
<name>A0ABP0VF43_9BRYO</name>
<dbReference type="Proteomes" id="UP001497444">
    <property type="component" value="Unassembled WGS sequence"/>
</dbReference>
<protein>
    <submittedName>
        <fullName evidence="4">Uncharacterized protein</fullName>
    </submittedName>
</protein>
<feature type="repeat" description="ANK" evidence="3">
    <location>
        <begin position="254"/>
        <end position="277"/>
    </location>
</feature>
<dbReference type="PROSITE" id="PS50088">
    <property type="entry name" value="ANK_REPEAT"/>
    <property type="match status" value="8"/>
</dbReference>
<keyword evidence="1" id="KW-0677">Repeat</keyword>
<dbReference type="InterPro" id="IPR002110">
    <property type="entry name" value="Ankyrin_rpt"/>
</dbReference>
<feature type="repeat" description="ANK" evidence="3">
    <location>
        <begin position="22"/>
        <end position="45"/>
    </location>
</feature>
<evidence type="ECO:0000256" key="2">
    <source>
        <dbReference type="ARBA" id="ARBA00023043"/>
    </source>
</evidence>
<feature type="repeat" description="ANK" evidence="3">
    <location>
        <begin position="174"/>
        <end position="197"/>
    </location>
</feature>
<feature type="repeat" description="ANK" evidence="3">
    <location>
        <begin position="140"/>
        <end position="165"/>
    </location>
</feature>
<dbReference type="SUPFAM" id="SSF48403">
    <property type="entry name" value="Ankyrin repeat"/>
    <property type="match status" value="1"/>
</dbReference>
<dbReference type="InterPro" id="IPR036770">
    <property type="entry name" value="Ankyrin_rpt-contain_sf"/>
</dbReference>
<feature type="repeat" description="ANK" evidence="3">
    <location>
        <begin position="296"/>
        <end position="318"/>
    </location>
</feature>
<feature type="repeat" description="ANK" evidence="3">
    <location>
        <begin position="213"/>
        <end position="235"/>
    </location>
</feature>
<evidence type="ECO:0000256" key="3">
    <source>
        <dbReference type="PROSITE-ProRule" id="PRU00023"/>
    </source>
</evidence>
<feature type="non-terminal residue" evidence="4">
    <location>
        <position position="318"/>
    </location>
</feature>
<evidence type="ECO:0000313" key="5">
    <source>
        <dbReference type="Proteomes" id="UP001497444"/>
    </source>
</evidence>
<accession>A0ABP0VF43</accession>
<keyword evidence="2 3" id="KW-0040">ANK repeat</keyword>
<dbReference type="PANTHER" id="PTHR24178:SF21">
    <property type="entry name" value="ANKYRIN REPEAT DOMAIN 52-RELATED"/>
    <property type="match status" value="1"/>
</dbReference>
<reference evidence="4" key="1">
    <citation type="submission" date="2024-02" db="EMBL/GenBank/DDBJ databases">
        <authorList>
            <consortium name="ELIXIR-Norway"/>
            <consortium name="Elixir Norway"/>
        </authorList>
    </citation>
    <scope>NUCLEOTIDE SEQUENCE</scope>
</reference>
<comment type="caution">
    <text evidence="4">The sequence shown here is derived from an EMBL/GenBank/DDBJ whole genome shotgun (WGS) entry which is preliminary data.</text>
</comment>
<sequence>FSKVIDFLLGNYADISSRTLNPGNTALHLAAKNGNLAIVNSLLNHIKEKYPDQLKAFINASGENGMSPLHCAVYYGHDAVVKDLLAKDATDVSAKTNLGNTALHVAAQEGHLKIVNSLLNHIKEKYPDELRAFINASGENGMSPLHCAVYYGHDAVVKVLLAEDATNVSAVTNLGNTALHVAAQEGHIEIVNTLLNHIKEKYPLQISACINAKGNTSLHLAAENGHLDVVNALLDYRKQSSDEAIAFINAKNKDGLTPLHIASGKGHLETVEAIVKNLAAAYPDKLSEIVNAKDKNALTPLHYAAHNDHSSVVQALVK</sequence>
<evidence type="ECO:0000313" key="4">
    <source>
        <dbReference type="EMBL" id="CAK9253068.1"/>
    </source>
</evidence>
<dbReference type="PROSITE" id="PS50297">
    <property type="entry name" value="ANK_REP_REGION"/>
    <property type="match status" value="8"/>
</dbReference>
<proteinExistence type="predicted"/>
<evidence type="ECO:0000256" key="1">
    <source>
        <dbReference type="ARBA" id="ARBA00022737"/>
    </source>
</evidence>
<feature type="non-terminal residue" evidence="4">
    <location>
        <position position="1"/>
    </location>
</feature>